<dbReference type="OrthoDB" id="9815689at2"/>
<dbReference type="EMBL" id="CP039690">
    <property type="protein sequence ID" value="QCI64526.1"/>
    <property type="molecule type" value="Genomic_DNA"/>
</dbReference>
<proteinExistence type="predicted"/>
<dbReference type="Pfam" id="PF09538">
    <property type="entry name" value="FYDLN_acid"/>
    <property type="match status" value="1"/>
</dbReference>
<evidence type="ECO:0000313" key="2">
    <source>
        <dbReference type="EMBL" id="QCI64526.1"/>
    </source>
</evidence>
<dbReference type="AlphaFoldDB" id="A0A4D7B4B9"/>
<reference evidence="2 3" key="1">
    <citation type="submission" date="2019-04" db="EMBL/GenBank/DDBJ databases">
        <title>Phreatobacter aquaticus sp. nov.</title>
        <authorList>
            <person name="Choi A."/>
        </authorList>
    </citation>
    <scope>NUCLEOTIDE SEQUENCE [LARGE SCALE GENOMIC DNA]</scope>
    <source>
        <strain evidence="2 3">KCTC 52518</strain>
    </source>
</reference>
<dbReference type="InterPro" id="IPR012644">
    <property type="entry name" value="CHP02300_FYDLN_acid"/>
</dbReference>
<protein>
    <submittedName>
        <fullName evidence="2">TIGR02300 family protein</fullName>
    </submittedName>
</protein>
<sequence length="139" mass="14952">MARPELGVKRICPTTGKKFYDLNRDPIISPYTGEVLQRVIFEPTTRRGAAAAAAAAAKPAPAEDDDAELENTDVELVSLEEADDEATAPGKAVPVEDDELDVEVEDDGADDDTFLEEDEDEGDDVADLIGEGIETDDEQ</sequence>
<dbReference type="KEGG" id="pstg:E8M01_09920"/>
<accession>A0A4D7B4B9</accession>
<organism evidence="2 3">
    <name type="scientific">Phreatobacter stygius</name>
    <dbReference type="NCBI Taxonomy" id="1940610"/>
    <lineage>
        <taxon>Bacteria</taxon>
        <taxon>Pseudomonadati</taxon>
        <taxon>Pseudomonadota</taxon>
        <taxon>Alphaproteobacteria</taxon>
        <taxon>Hyphomicrobiales</taxon>
        <taxon>Phreatobacteraceae</taxon>
        <taxon>Phreatobacter</taxon>
    </lineage>
</organism>
<dbReference type="NCBIfam" id="TIGR02300">
    <property type="entry name" value="FYDLN_acid"/>
    <property type="match status" value="1"/>
</dbReference>
<gene>
    <name evidence="2" type="ORF">E8M01_09920</name>
</gene>
<name>A0A4D7B4B9_9HYPH</name>
<feature type="compositionally biased region" description="Acidic residues" evidence="1">
    <location>
        <begin position="95"/>
        <end position="126"/>
    </location>
</feature>
<feature type="region of interest" description="Disordered" evidence="1">
    <location>
        <begin position="79"/>
        <end position="139"/>
    </location>
</feature>
<keyword evidence="3" id="KW-1185">Reference proteome</keyword>
<dbReference type="RefSeq" id="WP_136959979.1">
    <property type="nucleotide sequence ID" value="NZ_CP039690.1"/>
</dbReference>
<evidence type="ECO:0000313" key="3">
    <source>
        <dbReference type="Proteomes" id="UP000298781"/>
    </source>
</evidence>
<evidence type="ECO:0000256" key="1">
    <source>
        <dbReference type="SAM" id="MobiDB-lite"/>
    </source>
</evidence>
<dbReference type="Proteomes" id="UP000298781">
    <property type="component" value="Chromosome"/>
</dbReference>